<comment type="caution">
    <text evidence="1">The sequence shown here is derived from an EMBL/GenBank/DDBJ whole genome shotgun (WGS) entry which is preliminary data.</text>
</comment>
<dbReference type="PANTHER" id="PTHR21485:SF6">
    <property type="entry name" value="N-ACYLNEURAMINATE CYTIDYLYLTRANSFERASE-RELATED"/>
    <property type="match status" value="1"/>
</dbReference>
<dbReference type="Gene3D" id="3.90.550.10">
    <property type="entry name" value="Spore Coat Polysaccharide Biosynthesis Protein SpsA, Chain A"/>
    <property type="match status" value="1"/>
</dbReference>
<keyword evidence="2" id="KW-1185">Reference proteome</keyword>
<proteinExistence type="predicted"/>
<accession>A0A0E9MKR5</accession>
<dbReference type="RefSeq" id="WP_046346956.1">
    <property type="nucleotide sequence ID" value="NZ_BBWU01000003.1"/>
</dbReference>
<organism evidence="1 2">
    <name type="scientific">Sphingomonas changbaiensis NBRC 104936</name>
    <dbReference type="NCBI Taxonomy" id="1219043"/>
    <lineage>
        <taxon>Bacteria</taxon>
        <taxon>Pseudomonadati</taxon>
        <taxon>Pseudomonadota</taxon>
        <taxon>Alphaproteobacteria</taxon>
        <taxon>Sphingomonadales</taxon>
        <taxon>Sphingomonadaceae</taxon>
        <taxon>Sphingomonas</taxon>
    </lineage>
</organism>
<reference evidence="1 2" key="1">
    <citation type="submission" date="2015-04" db="EMBL/GenBank/DDBJ databases">
        <title>Whole genome shotgun sequence of Sphingomonas changbaiensis NBRC 104936.</title>
        <authorList>
            <person name="Katano-Makiyama Y."/>
            <person name="Hosoyama A."/>
            <person name="Hashimoto M."/>
            <person name="Noguchi M."/>
            <person name="Tsuchikane K."/>
            <person name="Ohji S."/>
            <person name="Yamazoe A."/>
            <person name="Ichikawa N."/>
            <person name="Kimura A."/>
            <person name="Fujita N."/>
        </authorList>
    </citation>
    <scope>NUCLEOTIDE SEQUENCE [LARGE SCALE GENOMIC DNA]</scope>
    <source>
        <strain evidence="1 2">NBRC 104936</strain>
    </source>
</reference>
<dbReference type="AlphaFoldDB" id="A0A0E9MKR5"/>
<protein>
    <recommendedName>
        <fullName evidence="3">Acylneuraminate cytidylyltransferase family protein</fullName>
    </recommendedName>
</protein>
<dbReference type="EMBL" id="BBWU01000003">
    <property type="protein sequence ID" value="GAO38103.1"/>
    <property type="molecule type" value="Genomic_DNA"/>
</dbReference>
<evidence type="ECO:0008006" key="3">
    <source>
        <dbReference type="Google" id="ProtNLM"/>
    </source>
</evidence>
<dbReference type="STRING" id="1219043.SCH01S_03_00780"/>
<evidence type="ECO:0000313" key="1">
    <source>
        <dbReference type="EMBL" id="GAO38103.1"/>
    </source>
</evidence>
<dbReference type="GO" id="GO:0008781">
    <property type="term" value="F:N-acylneuraminate cytidylyltransferase activity"/>
    <property type="evidence" value="ECO:0007669"/>
    <property type="project" value="TreeGrafter"/>
</dbReference>
<gene>
    <name evidence="1" type="ORF">SCH01S_03_00780</name>
</gene>
<dbReference type="PANTHER" id="PTHR21485">
    <property type="entry name" value="HAD SUPERFAMILY MEMBERS CMAS AND KDSC"/>
    <property type="match status" value="1"/>
</dbReference>
<evidence type="ECO:0000313" key="2">
    <source>
        <dbReference type="Proteomes" id="UP000033202"/>
    </source>
</evidence>
<dbReference type="InterPro" id="IPR003329">
    <property type="entry name" value="Cytidylyl_trans"/>
</dbReference>
<dbReference type="SUPFAM" id="SSF53448">
    <property type="entry name" value="Nucleotide-diphospho-sugar transferases"/>
    <property type="match status" value="1"/>
</dbReference>
<dbReference type="InterPro" id="IPR050793">
    <property type="entry name" value="CMP-NeuNAc_synthase"/>
</dbReference>
<name>A0A0E9MKR5_9SPHN</name>
<sequence length="244" mass="27755">MYDLAIVVPARRGSSRIPNKSMLPFGDSPSLIEWKLRQLVSVIDPARIYLSSEDEEFLSIAQKLGVSRHKRDLRLATGHIVPMAEVITGIVREIPHEHIAWCTVVCPLMPPQEYLTAFRRYAEGVINGSFDSLLGVNLMKEYFWFEGRALNYQANRNHISSQDLPGVAKVTNSLYMSPRQDILDRGYLIGDNPILHDLPRLSGVDIDYPEDYRFTRALYALYVEDQLDAVDPATRIAWPALPDR</sequence>
<dbReference type="Pfam" id="PF02348">
    <property type="entry name" value="CTP_transf_3"/>
    <property type="match status" value="1"/>
</dbReference>
<dbReference type="InterPro" id="IPR029044">
    <property type="entry name" value="Nucleotide-diphossugar_trans"/>
</dbReference>
<dbReference type="OrthoDB" id="9805604at2"/>
<dbReference type="Proteomes" id="UP000033202">
    <property type="component" value="Unassembled WGS sequence"/>
</dbReference>